<protein>
    <submittedName>
        <fullName evidence="1">Uncharacterized protein</fullName>
    </submittedName>
</protein>
<comment type="caution">
    <text evidence="1">The sequence shown here is derived from an EMBL/GenBank/DDBJ whole genome shotgun (WGS) entry which is preliminary data.</text>
</comment>
<name>A0A0P9XEN8_9PSED</name>
<dbReference type="NCBIfam" id="NF038110">
    <property type="entry name" value="Lys_methyl_FliB"/>
    <property type="match status" value="1"/>
</dbReference>
<proteinExistence type="predicted"/>
<gene>
    <name evidence="1" type="ORF">ALO52_04020</name>
</gene>
<dbReference type="Proteomes" id="UP000050562">
    <property type="component" value="Unassembled WGS sequence"/>
</dbReference>
<evidence type="ECO:0000313" key="2">
    <source>
        <dbReference type="Proteomes" id="UP000050562"/>
    </source>
</evidence>
<dbReference type="EMBL" id="LJRC01000291">
    <property type="protein sequence ID" value="KPY29950.1"/>
    <property type="molecule type" value="Genomic_DNA"/>
</dbReference>
<accession>A0A0P9XEN8</accession>
<reference evidence="1 2" key="1">
    <citation type="submission" date="2015-09" db="EMBL/GenBank/DDBJ databases">
        <title>Genome announcement of multiple Pseudomonas syringae strains.</title>
        <authorList>
            <person name="Thakur S."/>
            <person name="Wang P.W."/>
            <person name="Gong Y."/>
            <person name="Weir B.S."/>
            <person name="Guttman D.S."/>
        </authorList>
    </citation>
    <scope>NUCLEOTIDE SEQUENCE [LARGE SCALE GENOMIC DNA]</scope>
    <source>
        <strain evidence="1 2">ICMP3956</strain>
    </source>
</reference>
<dbReference type="PATRIC" id="fig|251707.3.peg.5289"/>
<dbReference type="AlphaFoldDB" id="A0A0P9XEN8"/>
<organism evidence="1 2">
    <name type="scientific">Pseudomonas syringae pv. primulae</name>
    <dbReference type="NCBI Taxonomy" id="251707"/>
    <lineage>
        <taxon>Bacteria</taxon>
        <taxon>Pseudomonadati</taxon>
        <taxon>Pseudomonadota</taxon>
        <taxon>Gammaproteobacteria</taxon>
        <taxon>Pseudomonadales</taxon>
        <taxon>Pseudomonadaceae</taxon>
        <taxon>Pseudomonas</taxon>
    </lineage>
</organism>
<sequence>MPDPATHCHLIVQDTIMAQQAVSTFQFVKECSCLAERCEDNCCMVWPVSVGARTVELWDQKLPQLLNLIVKDDGGTWMKKTDGDCVAFDNGRCSVHATHGEDALSDTCRIYPRMYRRINGALTGSASMSCPEIVRLVLKIATPFAPAQVTVDDKTLSAYPDKDFPGIDAEQRAAVVQQLNELVLQDQQTTRHALLRLLDLTLKLETIACEDWLYALPGLIMDYQTPAGSGESLAVDPVMVVLIQMLNGPGVTEAMREQVIRSVDVTPAQGDQPQGMRLKTEFLNLASGRAGQALEPVLKRFVCAEMSRTGFPFISTTAYGQDYGTSLSQWACTLALRTLALRCLLLVHCEPRMSKPLAIWSTASVAAPTTAWRQAQNCFSGRNWVSRVWAICAC</sequence>
<evidence type="ECO:0000313" key="1">
    <source>
        <dbReference type="EMBL" id="KPY29950.1"/>
    </source>
</evidence>